<dbReference type="GO" id="GO:0006508">
    <property type="term" value="P:proteolysis"/>
    <property type="evidence" value="ECO:0007669"/>
    <property type="project" value="UniProtKB-KW"/>
</dbReference>
<feature type="domain" description="Peptidase S54 rhomboid" evidence="6">
    <location>
        <begin position="46"/>
        <end position="176"/>
    </location>
</feature>
<feature type="transmembrane region" description="Helical" evidence="5">
    <location>
        <begin position="80"/>
        <end position="100"/>
    </location>
</feature>
<evidence type="ECO:0000256" key="3">
    <source>
        <dbReference type="ARBA" id="ARBA00022989"/>
    </source>
</evidence>
<dbReference type="EMBL" id="VDHJ01000013">
    <property type="protein sequence ID" value="TNL95657.1"/>
    <property type="molecule type" value="Genomic_DNA"/>
</dbReference>
<dbReference type="GO" id="GO:0004252">
    <property type="term" value="F:serine-type endopeptidase activity"/>
    <property type="evidence" value="ECO:0007669"/>
    <property type="project" value="InterPro"/>
</dbReference>
<keyword evidence="3 5" id="KW-1133">Transmembrane helix</keyword>
<evidence type="ECO:0000313" key="8">
    <source>
        <dbReference type="Proteomes" id="UP000312032"/>
    </source>
</evidence>
<name>A0A5C4U1P9_9CORY</name>
<dbReference type="SUPFAM" id="SSF144091">
    <property type="entry name" value="Rhomboid-like"/>
    <property type="match status" value="1"/>
</dbReference>
<feature type="transmembrane region" description="Helical" evidence="5">
    <location>
        <begin position="46"/>
        <end position="73"/>
    </location>
</feature>
<evidence type="ECO:0000256" key="2">
    <source>
        <dbReference type="ARBA" id="ARBA00022692"/>
    </source>
</evidence>
<dbReference type="InterPro" id="IPR035952">
    <property type="entry name" value="Rhomboid-like_sf"/>
</dbReference>
<feature type="transmembrane region" description="Helical" evidence="5">
    <location>
        <begin position="7"/>
        <end position="26"/>
    </location>
</feature>
<evidence type="ECO:0000259" key="6">
    <source>
        <dbReference type="Pfam" id="PF01694"/>
    </source>
</evidence>
<protein>
    <submittedName>
        <fullName evidence="7">Rhomboid family intramembrane serine protease</fullName>
    </submittedName>
</protein>
<feature type="transmembrane region" description="Helical" evidence="5">
    <location>
        <begin position="159"/>
        <end position="178"/>
    </location>
</feature>
<dbReference type="Gene3D" id="1.20.1540.10">
    <property type="entry name" value="Rhomboid-like"/>
    <property type="match status" value="1"/>
</dbReference>
<keyword evidence="7" id="KW-0645">Protease</keyword>
<evidence type="ECO:0000256" key="1">
    <source>
        <dbReference type="ARBA" id="ARBA00004141"/>
    </source>
</evidence>
<dbReference type="OrthoDB" id="465874at2"/>
<evidence type="ECO:0000313" key="7">
    <source>
        <dbReference type="EMBL" id="TNL95657.1"/>
    </source>
</evidence>
<keyword evidence="8" id="KW-1185">Reference proteome</keyword>
<accession>A0A5C4U1P9</accession>
<organism evidence="7 8">
    <name type="scientific">Corynebacterium tapiri</name>
    <dbReference type="NCBI Taxonomy" id="1448266"/>
    <lineage>
        <taxon>Bacteria</taxon>
        <taxon>Bacillati</taxon>
        <taxon>Actinomycetota</taxon>
        <taxon>Actinomycetes</taxon>
        <taxon>Mycobacteriales</taxon>
        <taxon>Corynebacteriaceae</taxon>
        <taxon>Corynebacterium</taxon>
    </lineage>
</organism>
<feature type="transmembrane region" description="Helical" evidence="5">
    <location>
        <begin position="106"/>
        <end position="122"/>
    </location>
</feature>
<comment type="caution">
    <text evidence="7">The sequence shown here is derived from an EMBL/GenBank/DDBJ whole genome shotgun (WGS) entry which is preliminary data.</text>
</comment>
<dbReference type="Proteomes" id="UP000312032">
    <property type="component" value="Unassembled WGS sequence"/>
</dbReference>
<evidence type="ECO:0000256" key="5">
    <source>
        <dbReference type="SAM" id="Phobius"/>
    </source>
</evidence>
<dbReference type="Pfam" id="PF01694">
    <property type="entry name" value="Rhomboid"/>
    <property type="match status" value="1"/>
</dbReference>
<evidence type="ECO:0000256" key="4">
    <source>
        <dbReference type="ARBA" id="ARBA00023136"/>
    </source>
</evidence>
<comment type="subcellular location">
    <subcellularLocation>
        <location evidence="1">Membrane</location>
        <topology evidence="1">Multi-pass membrane protein</topology>
    </subcellularLocation>
</comment>
<dbReference type="InterPro" id="IPR022764">
    <property type="entry name" value="Peptidase_S54_rhomboid_dom"/>
</dbReference>
<feature type="transmembrane region" description="Helical" evidence="5">
    <location>
        <begin position="134"/>
        <end position="153"/>
    </location>
</feature>
<reference evidence="7 8" key="1">
    <citation type="submission" date="2019-06" db="EMBL/GenBank/DDBJ databases">
        <authorList>
            <person name="Li J."/>
        </authorList>
    </citation>
    <scope>NUCLEOTIDE SEQUENCE [LARGE SCALE GENOMIC DNA]</scope>
    <source>
        <strain evidence="7 8">LMG 28165</strain>
    </source>
</reference>
<keyword evidence="4 5" id="KW-0472">Membrane</keyword>
<proteinExistence type="predicted"/>
<dbReference type="AlphaFoldDB" id="A0A5C4U1P9"/>
<keyword evidence="7" id="KW-0378">Hydrolase</keyword>
<gene>
    <name evidence="7" type="ORF">FHE74_09355</name>
</gene>
<dbReference type="GO" id="GO:0016020">
    <property type="term" value="C:membrane"/>
    <property type="evidence" value="ECO:0007669"/>
    <property type="project" value="UniProtKB-SubCell"/>
</dbReference>
<keyword evidence="2 5" id="KW-0812">Transmembrane</keyword>
<sequence length="196" mass="21081">MGTGIRHALGYIVVIWAVFFINLIFFNGDLNLWGIHPTDPASLPGILFAPFLHANLEHLISNTIPGAVFAFFVAYSGKRVFWEVTVIAVLVAGAGTWLLGGAGTNHIGASGLLYGWLSYLVIRGIFNRSLSQTMLGLVLGFMYSGLIFGVLPGTPGVSWQGHLFGAIGGILAGMTITSDDPPALQRKRQQQQLGRR</sequence>